<gene>
    <name evidence="4" type="primary">nicS</name>
    <name evidence="4" type="ORF">PH7735_02700</name>
</gene>
<reference evidence="5" key="1">
    <citation type="submission" date="2015-09" db="EMBL/GenBank/DDBJ databases">
        <authorList>
            <person name="Rodrigo-Torres Lidia"/>
            <person name="Arahal R.David."/>
        </authorList>
    </citation>
    <scope>NUCLEOTIDE SEQUENCE [LARGE SCALE GENOMIC DNA]</scope>
    <source>
        <strain evidence="5">CECT 7735</strain>
    </source>
</reference>
<evidence type="ECO:0000259" key="3">
    <source>
        <dbReference type="PROSITE" id="PS50977"/>
    </source>
</evidence>
<feature type="DNA-binding region" description="H-T-H motif" evidence="2">
    <location>
        <begin position="33"/>
        <end position="52"/>
    </location>
</feature>
<dbReference type="GO" id="GO:0003700">
    <property type="term" value="F:DNA-binding transcription factor activity"/>
    <property type="evidence" value="ECO:0007669"/>
    <property type="project" value="TreeGrafter"/>
</dbReference>
<dbReference type="InterPro" id="IPR041490">
    <property type="entry name" value="KstR2_TetR_C"/>
</dbReference>
<dbReference type="Pfam" id="PF17932">
    <property type="entry name" value="TetR_C_24"/>
    <property type="match status" value="1"/>
</dbReference>
<dbReference type="Gene3D" id="1.10.357.10">
    <property type="entry name" value="Tetracycline Repressor, domain 2"/>
    <property type="match status" value="1"/>
</dbReference>
<evidence type="ECO:0000313" key="4">
    <source>
        <dbReference type="EMBL" id="CUK03744.1"/>
    </source>
</evidence>
<keyword evidence="5" id="KW-1185">Reference proteome</keyword>
<dbReference type="PANTHER" id="PTHR30055:SF226">
    <property type="entry name" value="HTH-TYPE TRANSCRIPTIONAL REGULATOR PKSA"/>
    <property type="match status" value="1"/>
</dbReference>
<dbReference type="InterPro" id="IPR009057">
    <property type="entry name" value="Homeodomain-like_sf"/>
</dbReference>
<protein>
    <submittedName>
        <fullName evidence="4">Nicotinate degradation protein S</fullName>
    </submittedName>
</protein>
<dbReference type="STRING" id="1715693.PH7735_02700"/>
<dbReference type="InterPro" id="IPR001647">
    <property type="entry name" value="HTH_TetR"/>
</dbReference>
<dbReference type="InterPro" id="IPR050109">
    <property type="entry name" value="HTH-type_TetR-like_transc_reg"/>
</dbReference>
<keyword evidence="1 2" id="KW-0238">DNA-binding</keyword>
<dbReference type="EMBL" id="CYTW01000003">
    <property type="protein sequence ID" value="CUK03744.1"/>
    <property type="molecule type" value="Genomic_DNA"/>
</dbReference>
<dbReference type="RefSeq" id="WP_058311892.1">
    <property type="nucleotide sequence ID" value="NZ_CANLZE010000003.1"/>
</dbReference>
<name>A0A0P1IBM2_9RHOB</name>
<dbReference type="Proteomes" id="UP000051870">
    <property type="component" value="Unassembled WGS sequence"/>
</dbReference>
<sequence>MARTIAKDHDQKREQILTTAAKVFATEGFDRASMAMLARECGISKANIYHYYDSKDALLFDILETYLRELRDRICGIDIEGLTPEEKLRRAVAETLQAYQGADHEHQVQIGSMSALPEDQQKLLRGYQRDMVMFMRDIVASNASTVFEQDPEKLRATTMSVFGMLNWYYMWNSGAGTAAREEYADLVTNLTLGGVNGL</sequence>
<evidence type="ECO:0000256" key="2">
    <source>
        <dbReference type="PROSITE-ProRule" id="PRU00335"/>
    </source>
</evidence>
<dbReference type="PANTHER" id="PTHR30055">
    <property type="entry name" value="HTH-TYPE TRANSCRIPTIONAL REGULATOR RUTR"/>
    <property type="match status" value="1"/>
</dbReference>
<feature type="domain" description="HTH tetR-type" evidence="3">
    <location>
        <begin position="10"/>
        <end position="70"/>
    </location>
</feature>
<proteinExistence type="predicted"/>
<dbReference type="GeneID" id="83881709"/>
<dbReference type="Pfam" id="PF00440">
    <property type="entry name" value="TetR_N"/>
    <property type="match status" value="1"/>
</dbReference>
<evidence type="ECO:0000313" key="5">
    <source>
        <dbReference type="Proteomes" id="UP000051870"/>
    </source>
</evidence>
<dbReference type="SUPFAM" id="SSF46689">
    <property type="entry name" value="Homeodomain-like"/>
    <property type="match status" value="1"/>
</dbReference>
<accession>A0A0P1IBM2</accession>
<dbReference type="GO" id="GO:0000976">
    <property type="term" value="F:transcription cis-regulatory region binding"/>
    <property type="evidence" value="ECO:0007669"/>
    <property type="project" value="TreeGrafter"/>
</dbReference>
<dbReference type="Gene3D" id="1.10.10.60">
    <property type="entry name" value="Homeodomain-like"/>
    <property type="match status" value="1"/>
</dbReference>
<dbReference type="AlphaFoldDB" id="A0A0P1IBM2"/>
<organism evidence="4 5">
    <name type="scientific">Shimia thalassica</name>
    <dbReference type="NCBI Taxonomy" id="1715693"/>
    <lineage>
        <taxon>Bacteria</taxon>
        <taxon>Pseudomonadati</taxon>
        <taxon>Pseudomonadota</taxon>
        <taxon>Alphaproteobacteria</taxon>
        <taxon>Rhodobacterales</taxon>
        <taxon>Roseobacteraceae</taxon>
    </lineage>
</organism>
<dbReference type="PROSITE" id="PS50977">
    <property type="entry name" value="HTH_TETR_2"/>
    <property type="match status" value="1"/>
</dbReference>
<dbReference type="PRINTS" id="PR00455">
    <property type="entry name" value="HTHTETR"/>
</dbReference>
<evidence type="ECO:0000256" key="1">
    <source>
        <dbReference type="ARBA" id="ARBA00023125"/>
    </source>
</evidence>